<evidence type="ECO:0000313" key="2">
    <source>
        <dbReference type="Proteomes" id="UP001597459"/>
    </source>
</evidence>
<evidence type="ECO:0008006" key="3">
    <source>
        <dbReference type="Google" id="ProtNLM"/>
    </source>
</evidence>
<accession>A0ABW5NDW2</accession>
<protein>
    <recommendedName>
        <fullName evidence="3">DUF4252 domain-containing protein</fullName>
    </recommendedName>
</protein>
<evidence type="ECO:0000313" key="1">
    <source>
        <dbReference type="EMBL" id="MFD2593069.1"/>
    </source>
</evidence>
<name>A0ABW5NDW2_9FLAO</name>
<reference evidence="2" key="1">
    <citation type="journal article" date="2019" name="Int. J. Syst. Evol. Microbiol.">
        <title>The Global Catalogue of Microorganisms (GCM) 10K type strain sequencing project: providing services to taxonomists for standard genome sequencing and annotation.</title>
        <authorList>
            <consortium name="The Broad Institute Genomics Platform"/>
            <consortium name="The Broad Institute Genome Sequencing Center for Infectious Disease"/>
            <person name="Wu L."/>
            <person name="Ma J."/>
        </authorList>
    </citation>
    <scope>NUCLEOTIDE SEQUENCE [LARGE SCALE GENOMIC DNA]</scope>
    <source>
        <strain evidence="2">KCTC 42423</strain>
    </source>
</reference>
<proteinExistence type="predicted"/>
<organism evidence="1 2">
    <name type="scientific">Aquimarina hainanensis</name>
    <dbReference type="NCBI Taxonomy" id="1578017"/>
    <lineage>
        <taxon>Bacteria</taxon>
        <taxon>Pseudomonadati</taxon>
        <taxon>Bacteroidota</taxon>
        <taxon>Flavobacteriia</taxon>
        <taxon>Flavobacteriales</taxon>
        <taxon>Flavobacteriaceae</taxon>
        <taxon>Aquimarina</taxon>
    </lineage>
</organism>
<keyword evidence="2" id="KW-1185">Reference proteome</keyword>
<sequence>MCNLKISLVLFFITSTLVHCQSKKTSNEEMITSFFNTVYKSNIPSDDLYKQYFFEDSNAIEIRDRIMKLFRKHIVHIKSKKNYLLNTKSEFEVENYSQSKRTDLVKFIENDDKENIYFLTVDNKIEFYVLLKQNKIYSFEYVKKGGEGLFIAYY</sequence>
<gene>
    <name evidence="1" type="ORF">ACFSTE_19685</name>
</gene>
<dbReference type="EMBL" id="JBHULX010000039">
    <property type="protein sequence ID" value="MFD2593069.1"/>
    <property type="molecule type" value="Genomic_DNA"/>
</dbReference>
<comment type="caution">
    <text evidence="1">The sequence shown here is derived from an EMBL/GenBank/DDBJ whole genome shotgun (WGS) entry which is preliminary data.</text>
</comment>
<dbReference type="RefSeq" id="WP_176029960.1">
    <property type="nucleotide sequence ID" value="NZ_JBHSJV010000001.1"/>
</dbReference>
<dbReference type="Proteomes" id="UP001597459">
    <property type="component" value="Unassembled WGS sequence"/>
</dbReference>